<reference evidence="3 4" key="1">
    <citation type="submission" date="2019-11" db="EMBL/GenBank/DDBJ databases">
        <title>Characterisation of Fundicoccus ignavus gen. nov. sp. nov., a novel genus of the family Aerococcaceae isolated from bulk tank milk.</title>
        <authorList>
            <person name="Siebert A."/>
            <person name="Huptas C."/>
            <person name="Wenning M."/>
            <person name="Scherer S."/>
            <person name="Doll E.V."/>
        </authorList>
    </citation>
    <scope>NUCLEOTIDE SEQUENCE [LARGE SCALE GENOMIC DNA]</scope>
    <source>
        <strain evidence="3 4">DSM 109653</strain>
    </source>
</reference>
<gene>
    <name evidence="3" type="ORF">GIY11_03050</name>
</gene>
<feature type="signal peptide" evidence="2">
    <location>
        <begin position="1"/>
        <end position="29"/>
    </location>
</feature>
<evidence type="ECO:0000313" key="3">
    <source>
        <dbReference type="EMBL" id="MRI81007.1"/>
    </source>
</evidence>
<comment type="caution">
    <text evidence="3">The sequence shown here is derived from an EMBL/GenBank/DDBJ whole genome shotgun (WGS) entry which is preliminary data.</text>
</comment>
<evidence type="ECO:0000256" key="1">
    <source>
        <dbReference type="SAM" id="MobiDB-lite"/>
    </source>
</evidence>
<evidence type="ECO:0000313" key="4">
    <source>
        <dbReference type="Proteomes" id="UP000469870"/>
    </source>
</evidence>
<accession>A0A844BX48</accession>
<feature type="region of interest" description="Disordered" evidence="1">
    <location>
        <begin position="282"/>
        <end position="302"/>
    </location>
</feature>
<name>A0A844BX48_9LACT</name>
<evidence type="ECO:0000256" key="2">
    <source>
        <dbReference type="SAM" id="SignalP"/>
    </source>
</evidence>
<feature type="chain" id="PRO_5039086035" description="DUF4163 domain-containing protein" evidence="2">
    <location>
        <begin position="30"/>
        <end position="302"/>
    </location>
</feature>
<feature type="region of interest" description="Disordered" evidence="1">
    <location>
        <begin position="30"/>
        <end position="63"/>
    </location>
</feature>
<sequence>MKKTLQKLVVTALTTNLLLVAIPTTAVWAQDGEESTEEVAETATEEEASEEETTEETTEEEVATEGHALKDVLVEATAENLALLDAFADYQKVIEQFSIQDLNVSDVVGSSFDEVVDNFDAQVEPEVFDLSETEKYLSYTYEIDEISSVTEENKAAELILYFSDDTLLYVGIATLDMELYPEDVLPEEEIETWIGDQVDIQTVADRQTRIMGLSEMVFDGIPYHMVFLPTITAENEVFGDFMIISEGAVFDSYPLGIEEAIESPQTTMLSLFSDFFGFGAETEETSVEEESVEEETTEESAE</sequence>
<evidence type="ECO:0008006" key="5">
    <source>
        <dbReference type="Google" id="ProtNLM"/>
    </source>
</evidence>
<dbReference type="EMBL" id="WJQR01000002">
    <property type="protein sequence ID" value="MRI81007.1"/>
    <property type="molecule type" value="Genomic_DNA"/>
</dbReference>
<dbReference type="RefSeq" id="WP_153861466.1">
    <property type="nucleotide sequence ID" value="NZ_WJQR01000002.1"/>
</dbReference>
<keyword evidence="2" id="KW-0732">Signal</keyword>
<organism evidence="3 4">
    <name type="scientific">Fundicoccus ignavus</name>
    <dbReference type="NCBI Taxonomy" id="2664442"/>
    <lineage>
        <taxon>Bacteria</taxon>
        <taxon>Bacillati</taxon>
        <taxon>Bacillota</taxon>
        <taxon>Bacilli</taxon>
        <taxon>Lactobacillales</taxon>
        <taxon>Aerococcaceae</taxon>
        <taxon>Fundicoccus</taxon>
    </lineage>
</organism>
<protein>
    <recommendedName>
        <fullName evidence="5">DUF4163 domain-containing protein</fullName>
    </recommendedName>
</protein>
<dbReference type="AlphaFoldDB" id="A0A844BX48"/>
<dbReference type="Proteomes" id="UP000469870">
    <property type="component" value="Unassembled WGS sequence"/>
</dbReference>
<proteinExistence type="predicted"/>
<feature type="compositionally biased region" description="Acidic residues" evidence="1">
    <location>
        <begin position="31"/>
        <end position="63"/>
    </location>
</feature>